<dbReference type="Proteomes" id="UP000613160">
    <property type="component" value="Unassembled WGS sequence"/>
</dbReference>
<evidence type="ECO:0000313" key="2">
    <source>
        <dbReference type="EMBL" id="GGD36353.1"/>
    </source>
</evidence>
<protein>
    <recommendedName>
        <fullName evidence="1">Putative restriction endonuclease domain-containing protein</fullName>
    </recommendedName>
</protein>
<dbReference type="RefSeq" id="WP_188854624.1">
    <property type="nucleotide sequence ID" value="NZ_BMJJ01000013.1"/>
</dbReference>
<reference evidence="2" key="1">
    <citation type="journal article" date="2014" name="Int. J. Syst. Evol. Microbiol.">
        <title>Complete genome sequence of Corynebacterium casei LMG S-19264T (=DSM 44701T), isolated from a smear-ripened cheese.</title>
        <authorList>
            <consortium name="US DOE Joint Genome Institute (JGI-PGF)"/>
            <person name="Walter F."/>
            <person name="Albersmeier A."/>
            <person name="Kalinowski J."/>
            <person name="Ruckert C."/>
        </authorList>
    </citation>
    <scope>NUCLEOTIDE SEQUENCE</scope>
    <source>
        <strain evidence="2">CGMCC 1.15493</strain>
    </source>
</reference>
<keyword evidence="3" id="KW-1185">Reference proteome</keyword>
<evidence type="ECO:0000313" key="3">
    <source>
        <dbReference type="Proteomes" id="UP000613160"/>
    </source>
</evidence>
<dbReference type="InterPro" id="IPR012296">
    <property type="entry name" value="Nuclease_put_TT1808"/>
</dbReference>
<dbReference type="SUPFAM" id="SSF52980">
    <property type="entry name" value="Restriction endonuclease-like"/>
    <property type="match status" value="1"/>
</dbReference>
<organism evidence="2 3">
    <name type="scientific">Aureimonas glaciei</name>
    <dbReference type="NCBI Taxonomy" id="1776957"/>
    <lineage>
        <taxon>Bacteria</taxon>
        <taxon>Pseudomonadati</taxon>
        <taxon>Pseudomonadota</taxon>
        <taxon>Alphaproteobacteria</taxon>
        <taxon>Hyphomicrobiales</taxon>
        <taxon>Aurantimonadaceae</taxon>
        <taxon>Aureimonas</taxon>
    </lineage>
</organism>
<accession>A0A916YAK1</accession>
<sequence length="202" mass="21850">MDVPEQAKVSAEEFLDWVLDQVGRFELVDGAVVEMMAGAKQGHNVAVSNIVMSLGPQAKVGGCRTTASDTAVQTGADGIRFPDVVVDCGPPDPSATVAGSPTLVVEVSSPGTSQVDTTDKLDEYQRLETLRLILFVEPGVVSVKLYRRDESGLWNAEKSEDLADEIDLPEIRSVLPLRAVYDTLAPRHRPRLQLVEPSAKPR</sequence>
<dbReference type="InterPro" id="IPR011335">
    <property type="entry name" value="Restrct_endonuc-II-like"/>
</dbReference>
<dbReference type="PANTHER" id="PTHR36558:SF1">
    <property type="entry name" value="RESTRICTION ENDONUCLEASE DOMAIN-CONTAINING PROTEIN-RELATED"/>
    <property type="match status" value="1"/>
</dbReference>
<evidence type="ECO:0000259" key="1">
    <source>
        <dbReference type="Pfam" id="PF05685"/>
    </source>
</evidence>
<dbReference type="Pfam" id="PF05685">
    <property type="entry name" value="Uma2"/>
    <property type="match status" value="1"/>
</dbReference>
<proteinExistence type="predicted"/>
<dbReference type="AlphaFoldDB" id="A0A916YAK1"/>
<comment type="caution">
    <text evidence="2">The sequence shown here is derived from an EMBL/GenBank/DDBJ whole genome shotgun (WGS) entry which is preliminary data.</text>
</comment>
<name>A0A916YAK1_9HYPH</name>
<gene>
    <name evidence="2" type="ORF">GCM10011335_44160</name>
</gene>
<dbReference type="PANTHER" id="PTHR36558">
    <property type="entry name" value="GLR1098 PROTEIN"/>
    <property type="match status" value="1"/>
</dbReference>
<reference evidence="2" key="2">
    <citation type="submission" date="2020-09" db="EMBL/GenBank/DDBJ databases">
        <authorList>
            <person name="Sun Q."/>
            <person name="Zhou Y."/>
        </authorList>
    </citation>
    <scope>NUCLEOTIDE SEQUENCE</scope>
    <source>
        <strain evidence="2">CGMCC 1.15493</strain>
    </source>
</reference>
<dbReference type="Gene3D" id="3.90.1570.10">
    <property type="entry name" value="tt1808, chain A"/>
    <property type="match status" value="1"/>
</dbReference>
<dbReference type="EMBL" id="BMJJ01000013">
    <property type="protein sequence ID" value="GGD36353.1"/>
    <property type="molecule type" value="Genomic_DNA"/>
</dbReference>
<feature type="domain" description="Putative restriction endonuclease" evidence="1">
    <location>
        <begin position="12"/>
        <end position="170"/>
    </location>
</feature>
<dbReference type="CDD" id="cd06260">
    <property type="entry name" value="DUF820-like"/>
    <property type="match status" value="1"/>
</dbReference>
<dbReference type="InterPro" id="IPR008538">
    <property type="entry name" value="Uma2"/>
</dbReference>